<accession>A0A0E9XJI8</accession>
<reference evidence="1" key="1">
    <citation type="submission" date="2014-11" db="EMBL/GenBank/DDBJ databases">
        <authorList>
            <person name="Amaro Gonzalez C."/>
        </authorList>
    </citation>
    <scope>NUCLEOTIDE SEQUENCE</scope>
</reference>
<name>A0A0E9XJI8_ANGAN</name>
<organism evidence="1">
    <name type="scientific">Anguilla anguilla</name>
    <name type="common">European freshwater eel</name>
    <name type="synonym">Muraena anguilla</name>
    <dbReference type="NCBI Taxonomy" id="7936"/>
    <lineage>
        <taxon>Eukaryota</taxon>
        <taxon>Metazoa</taxon>
        <taxon>Chordata</taxon>
        <taxon>Craniata</taxon>
        <taxon>Vertebrata</taxon>
        <taxon>Euteleostomi</taxon>
        <taxon>Actinopterygii</taxon>
        <taxon>Neopterygii</taxon>
        <taxon>Teleostei</taxon>
        <taxon>Anguilliformes</taxon>
        <taxon>Anguillidae</taxon>
        <taxon>Anguilla</taxon>
    </lineage>
</organism>
<proteinExistence type="predicted"/>
<sequence length="67" mass="7186">MRPSVRSTSGFTVHCSWHKKPGRTLDYCGGASATGSDVFEHERGAITGKRTCSRVIPKVSSSSSKNT</sequence>
<dbReference type="AlphaFoldDB" id="A0A0E9XJI8"/>
<protein>
    <submittedName>
        <fullName evidence="1">Uncharacterized protein</fullName>
    </submittedName>
</protein>
<reference evidence="1" key="2">
    <citation type="journal article" date="2015" name="Fish Shellfish Immunol.">
        <title>Early steps in the European eel (Anguilla anguilla)-Vibrio vulnificus interaction in the gills: Role of the RtxA13 toxin.</title>
        <authorList>
            <person name="Callol A."/>
            <person name="Pajuelo D."/>
            <person name="Ebbesson L."/>
            <person name="Teles M."/>
            <person name="MacKenzie S."/>
            <person name="Amaro C."/>
        </authorList>
    </citation>
    <scope>NUCLEOTIDE SEQUENCE</scope>
</reference>
<dbReference type="EMBL" id="GBXM01006577">
    <property type="protein sequence ID" value="JAI02001.1"/>
    <property type="molecule type" value="Transcribed_RNA"/>
</dbReference>
<evidence type="ECO:0000313" key="1">
    <source>
        <dbReference type="EMBL" id="JAI02001.1"/>
    </source>
</evidence>